<keyword evidence="2" id="KW-1185">Reference proteome</keyword>
<organism evidence="1 2">
    <name type="scientific">Trinickia violacea</name>
    <dbReference type="NCBI Taxonomy" id="2571746"/>
    <lineage>
        <taxon>Bacteria</taxon>
        <taxon>Pseudomonadati</taxon>
        <taxon>Pseudomonadota</taxon>
        <taxon>Betaproteobacteria</taxon>
        <taxon>Burkholderiales</taxon>
        <taxon>Burkholderiaceae</taxon>
        <taxon>Trinickia</taxon>
    </lineage>
</organism>
<dbReference type="Proteomes" id="UP000298656">
    <property type="component" value="Chromosome 1"/>
</dbReference>
<protein>
    <submittedName>
        <fullName evidence="1">Uncharacterized protein</fullName>
    </submittedName>
</protein>
<reference evidence="1 2" key="1">
    <citation type="submission" date="2019-05" db="EMBL/GenBank/DDBJ databases">
        <title>Burkholderia sp. DHOD12, isolated from subtropical forest soil.</title>
        <authorList>
            <person name="Gao Z.-H."/>
            <person name="Qiu L.-H."/>
        </authorList>
    </citation>
    <scope>NUCLEOTIDE SEQUENCE [LARGE SCALE GENOMIC DNA]</scope>
    <source>
        <strain evidence="1 2">DHOD12</strain>
    </source>
</reference>
<name>A0A4P8IU18_9BURK</name>
<gene>
    <name evidence="1" type="ORF">FAZ95_17805</name>
</gene>
<accession>A0A4P8IU18</accession>
<evidence type="ECO:0000313" key="1">
    <source>
        <dbReference type="EMBL" id="QCP50843.1"/>
    </source>
</evidence>
<proteinExistence type="predicted"/>
<sequence length="93" mass="9693">MVSTNAGRISATMGAALFVPGPHQPSALTTAGGAVMVSFAAEAVAQVLKPDPIGMYKDNFMIGIPANVLAYRFPMQGSVINEVAEKIKAETKK</sequence>
<dbReference type="KEGG" id="tvl:FAZ95_17805"/>
<dbReference type="EMBL" id="CP040077">
    <property type="protein sequence ID" value="QCP50843.1"/>
    <property type="molecule type" value="Genomic_DNA"/>
</dbReference>
<dbReference type="AlphaFoldDB" id="A0A4P8IU18"/>
<evidence type="ECO:0000313" key="2">
    <source>
        <dbReference type="Proteomes" id="UP000298656"/>
    </source>
</evidence>
<dbReference type="RefSeq" id="WP_137333653.1">
    <property type="nucleotide sequence ID" value="NZ_CP040077.1"/>
</dbReference>